<keyword evidence="2" id="KW-1185">Reference proteome</keyword>
<organism evidence="1 2">
    <name type="scientific">Naganishia friedmannii</name>
    <dbReference type="NCBI Taxonomy" id="89922"/>
    <lineage>
        <taxon>Eukaryota</taxon>
        <taxon>Fungi</taxon>
        <taxon>Dikarya</taxon>
        <taxon>Basidiomycota</taxon>
        <taxon>Agaricomycotina</taxon>
        <taxon>Tremellomycetes</taxon>
        <taxon>Filobasidiales</taxon>
        <taxon>Filobasidiaceae</taxon>
        <taxon>Naganishia</taxon>
    </lineage>
</organism>
<proteinExistence type="predicted"/>
<protein>
    <submittedName>
        <fullName evidence="1">Uncharacterized protein</fullName>
    </submittedName>
</protein>
<accession>A0ACC2VTG2</accession>
<reference evidence="1" key="1">
    <citation type="submission" date="2023-04" db="EMBL/GenBank/DDBJ databases">
        <title>Draft Genome sequencing of Naganishia species isolated from polar environments using Oxford Nanopore Technology.</title>
        <authorList>
            <person name="Leo P."/>
            <person name="Venkateswaran K."/>
        </authorList>
    </citation>
    <scope>NUCLEOTIDE SEQUENCE</scope>
    <source>
        <strain evidence="1">MNA-CCFEE 5423</strain>
    </source>
</reference>
<evidence type="ECO:0000313" key="1">
    <source>
        <dbReference type="EMBL" id="KAJ9102478.1"/>
    </source>
</evidence>
<sequence length="789" mass="86271">MPAAEADSLNISPRPEKTFPTNVTRRIQRQAPGTLTLDLDESPLTSRRASLRKIRSRRDDKAALGELERKAGTVTPQMEPSGWLLSTPITSTPFLGEPFSFQQSSPPPKTPSGLGNSIFLEQIKQLARRPGAERSTSDRSGKRSQVDFPSVLGRRRSDTSRRDSGIKMHQITGTVSREGGPVTPAAARTRPAYMPESPMTAGDKRIRMREEAEQRQADRRKSVRMSALRRARQRANHQATVSQGQRRSKPVALNETDEERKKREKESVEAWRAWAAACVATNYIQPRRSLHPHLDKSTPAAPPGVPKGRVTSRSAAPSRVPSPNFASEAPRRLAERDVTDGISPNSKGLMRTRSLDDGRTITMNQHASSRCDRPQLRQAYTEGMEVTIRLRDTSASPTRVDHTALVSSPPLAPSVMEEPNELLVLRNRLSSKIMRSLLLELVQAVAAYVEAVEASFSHSTNDGNDHDEGTIGPASLSSVSFCLTSVRRARRFGVFDTDAGSDRVFWEREVRAVWTDLAEAAGNPLYIPTMYGRAEYHSDDDALDTYNTAPDTYNTAPDAYVRMLDDLEELLWGGLEPPEDELPFAREIEERIKVVGDLDSGPLAGDSKSANKDEFSSWKALTSSHGGSVSTAPAAGRRHRPSVWTNDFLSALQEGGGAGGKGPASQEAGPLASIQELDFTQPGDAWTLACPGVRLLPGLNTLDLDLNSLPVDTFVPRQQQQQRDASSRVGNLDSRSPSVAVVASRRGTTATAEEGDGEGASGKTKEQLAEEGRARYAAWKASRQVQPLN</sequence>
<evidence type="ECO:0000313" key="2">
    <source>
        <dbReference type="Proteomes" id="UP001227268"/>
    </source>
</evidence>
<comment type="caution">
    <text evidence="1">The sequence shown here is derived from an EMBL/GenBank/DDBJ whole genome shotgun (WGS) entry which is preliminary data.</text>
</comment>
<dbReference type="EMBL" id="JASBWT010000008">
    <property type="protein sequence ID" value="KAJ9102478.1"/>
    <property type="molecule type" value="Genomic_DNA"/>
</dbReference>
<gene>
    <name evidence="1" type="ORF">QFC21_002878</name>
</gene>
<dbReference type="Proteomes" id="UP001227268">
    <property type="component" value="Unassembled WGS sequence"/>
</dbReference>
<name>A0ACC2VTG2_9TREE</name>